<evidence type="ECO:0008006" key="3">
    <source>
        <dbReference type="Google" id="ProtNLM"/>
    </source>
</evidence>
<accession>F0RMB1</accession>
<dbReference type="EMBL" id="CP002536">
    <property type="protein sequence ID" value="ADY27048.1"/>
    <property type="molecule type" value="Genomic_DNA"/>
</dbReference>
<gene>
    <name evidence="1" type="ordered locus">Deipr_1916</name>
</gene>
<reference evidence="2" key="1">
    <citation type="submission" date="2011-02" db="EMBL/GenBank/DDBJ databases">
        <title>The complete sequence of chromosome of Deinococcus proteolyticus DSM 20540.</title>
        <authorList>
            <consortium name="US DOE Joint Genome Institute (JGI-PGF)"/>
            <person name="Lucas S."/>
            <person name="Copeland A."/>
            <person name="Lapidus A."/>
            <person name="Bruce D."/>
            <person name="Goodwin L."/>
            <person name="Pitluck S."/>
            <person name="Kyrpides N."/>
            <person name="Mavromatis K."/>
            <person name="Pagani I."/>
            <person name="Ivanova N."/>
            <person name="Ovchinnikova G."/>
            <person name="Zeytun A."/>
            <person name="Detter J.C."/>
            <person name="Han C."/>
            <person name="Land M."/>
            <person name="Hauser L."/>
            <person name="Markowitz V."/>
            <person name="Cheng J.-F."/>
            <person name="Hugenholtz P."/>
            <person name="Woyke T."/>
            <person name="Wu D."/>
            <person name="Pukall R."/>
            <person name="Steenblock K."/>
            <person name="Brambilla E."/>
            <person name="Klenk H.-P."/>
            <person name="Eisen J.A."/>
        </authorList>
    </citation>
    <scope>NUCLEOTIDE SEQUENCE [LARGE SCALE GENOMIC DNA]</scope>
    <source>
        <strain evidence="2">ATCC 35074 / DSM 20540 / JCM 6276 / NBRC 101906 / NCIMB 13154 / VKM Ac-1939 / CCM 2703 / MRP</strain>
    </source>
</reference>
<dbReference type="KEGG" id="dpt:Deipr_1916"/>
<dbReference type="RefSeq" id="WP_013615656.1">
    <property type="nucleotide sequence ID" value="NC_015161.1"/>
</dbReference>
<dbReference type="HOGENOM" id="CLU_2552637_0_0_0"/>
<dbReference type="OrthoDB" id="70708at2"/>
<reference evidence="1 2" key="2">
    <citation type="journal article" date="2012" name="Stand. Genomic Sci.">
        <title>Complete genome sequence of the orange-red pigmented, radioresistant Deinococcus proteolyticus type strain (MRP(T)).</title>
        <authorList>
            <person name="Copeland A."/>
            <person name="Zeytun A."/>
            <person name="Yassawong M."/>
            <person name="Nolan M."/>
            <person name="Lucas S."/>
            <person name="Hammon N."/>
            <person name="Deshpande S."/>
            <person name="Cheng J.F."/>
            <person name="Han C."/>
            <person name="Tapia R."/>
            <person name="Goodwin L.A."/>
            <person name="Pitluck S."/>
            <person name="Mavromatis K."/>
            <person name="Liolios K."/>
            <person name="Pagani I."/>
            <person name="Ivanova N."/>
            <person name="Mikhailova N."/>
            <person name="Pati A."/>
            <person name="Chen A."/>
            <person name="Palaniappan K."/>
            <person name="Land M."/>
            <person name="Hauser L."/>
            <person name="Jeffries C.D."/>
            <person name="Brambilla E.M."/>
            <person name="Rohde M."/>
            <person name="Sikorski J."/>
            <person name="Pukall R."/>
            <person name="Goker M."/>
            <person name="Detter J.C."/>
            <person name="Woyke T."/>
            <person name="Bristow J."/>
            <person name="Eisen J.A."/>
            <person name="Markowitz V."/>
            <person name="Hugenholtz P."/>
            <person name="Kyrpides N.C."/>
            <person name="Klenk H.P."/>
            <person name="Lapidus A."/>
        </authorList>
    </citation>
    <scope>NUCLEOTIDE SEQUENCE [LARGE SCALE GENOMIC DNA]</scope>
    <source>
        <strain evidence="2">ATCC 35074 / DSM 20540 / JCM 6276 / NBRC 101906 / NCIMB 13154 / VKM Ac-1939 / CCM 2703 / MRP</strain>
    </source>
</reference>
<protein>
    <recommendedName>
        <fullName evidence="3">DdrH</fullName>
    </recommendedName>
</protein>
<evidence type="ECO:0000313" key="2">
    <source>
        <dbReference type="Proteomes" id="UP000007718"/>
    </source>
</evidence>
<sequence>MSNAYAQWFAQIEQEYGEQLAEMPLPDGLPEHLTELMEAGDREAVLFMLKVAWQMGAQAGLSAGIRLAKHGQIPQGQAGPASGLKA</sequence>
<organism evidence="1 2">
    <name type="scientific">Deinococcus proteolyticus (strain ATCC 35074 / DSM 20540 / JCM 6276 / NBRC 101906 / NCIMB 13154 / VKM Ac-1939 / CCM 2703 / MRP)</name>
    <dbReference type="NCBI Taxonomy" id="693977"/>
    <lineage>
        <taxon>Bacteria</taxon>
        <taxon>Thermotogati</taxon>
        <taxon>Deinococcota</taxon>
        <taxon>Deinococci</taxon>
        <taxon>Deinococcales</taxon>
        <taxon>Deinococcaceae</taxon>
        <taxon>Deinococcus</taxon>
    </lineage>
</organism>
<keyword evidence="2" id="KW-1185">Reference proteome</keyword>
<proteinExistence type="predicted"/>
<dbReference type="AlphaFoldDB" id="F0RMB1"/>
<evidence type="ECO:0000313" key="1">
    <source>
        <dbReference type="EMBL" id="ADY27048.1"/>
    </source>
</evidence>
<dbReference type="Proteomes" id="UP000007718">
    <property type="component" value="Chromosome"/>
</dbReference>
<name>F0RMB1_DEIPM</name>
<dbReference type="STRING" id="693977.Deipr_1916"/>